<sequence length="89" mass="10394">MEQWLLLYNSIKSIDSFLSDTSSRTTWEKQLQREEKESKTEQTRVSSTSKRKIKIGLLQLRNSAYLLRDKRAETDNNSVQPEIGCQAEK</sequence>
<name>A0A8X6KQU5_NEPPI</name>
<dbReference type="Proteomes" id="UP000887013">
    <property type="component" value="Unassembled WGS sequence"/>
</dbReference>
<proteinExistence type="predicted"/>
<feature type="compositionally biased region" description="Basic and acidic residues" evidence="1">
    <location>
        <begin position="29"/>
        <end position="42"/>
    </location>
</feature>
<comment type="caution">
    <text evidence="2">The sequence shown here is derived from an EMBL/GenBank/DDBJ whole genome shotgun (WGS) entry which is preliminary data.</text>
</comment>
<dbReference type="EMBL" id="BMAW01000086">
    <property type="protein sequence ID" value="GFS67273.1"/>
    <property type="molecule type" value="Genomic_DNA"/>
</dbReference>
<accession>A0A8X6KQU5</accession>
<organism evidence="2 3">
    <name type="scientific">Nephila pilipes</name>
    <name type="common">Giant wood spider</name>
    <name type="synonym">Nephila maculata</name>
    <dbReference type="NCBI Taxonomy" id="299642"/>
    <lineage>
        <taxon>Eukaryota</taxon>
        <taxon>Metazoa</taxon>
        <taxon>Ecdysozoa</taxon>
        <taxon>Arthropoda</taxon>
        <taxon>Chelicerata</taxon>
        <taxon>Arachnida</taxon>
        <taxon>Araneae</taxon>
        <taxon>Araneomorphae</taxon>
        <taxon>Entelegynae</taxon>
        <taxon>Araneoidea</taxon>
        <taxon>Nephilidae</taxon>
        <taxon>Nephila</taxon>
    </lineage>
</organism>
<reference evidence="2" key="1">
    <citation type="submission" date="2020-08" db="EMBL/GenBank/DDBJ databases">
        <title>Multicomponent nature underlies the extraordinary mechanical properties of spider dragline silk.</title>
        <authorList>
            <person name="Kono N."/>
            <person name="Nakamura H."/>
            <person name="Mori M."/>
            <person name="Yoshida Y."/>
            <person name="Ohtoshi R."/>
            <person name="Malay A.D."/>
            <person name="Moran D.A.P."/>
            <person name="Tomita M."/>
            <person name="Numata K."/>
            <person name="Arakawa K."/>
        </authorList>
    </citation>
    <scope>NUCLEOTIDE SEQUENCE</scope>
</reference>
<gene>
    <name evidence="2" type="ORF">NPIL_608451</name>
</gene>
<dbReference type="AlphaFoldDB" id="A0A8X6KQU5"/>
<evidence type="ECO:0000313" key="2">
    <source>
        <dbReference type="EMBL" id="GFS67273.1"/>
    </source>
</evidence>
<evidence type="ECO:0000256" key="1">
    <source>
        <dbReference type="SAM" id="MobiDB-lite"/>
    </source>
</evidence>
<keyword evidence="3" id="KW-1185">Reference proteome</keyword>
<protein>
    <submittedName>
        <fullName evidence="2">Uncharacterized protein</fullName>
    </submittedName>
</protein>
<evidence type="ECO:0000313" key="3">
    <source>
        <dbReference type="Proteomes" id="UP000887013"/>
    </source>
</evidence>
<feature type="region of interest" description="Disordered" evidence="1">
    <location>
        <begin position="29"/>
        <end position="49"/>
    </location>
</feature>